<keyword evidence="2" id="KW-1185">Reference proteome</keyword>
<sequence>MANTRKKRKLNTNTYTDGNLDLISNLDPKAPNRLRFESTASSRRLRTRVLSRKLGAELKHEYERIIYNTLLLHLGPLVKDNLYIPKFGSGMDRFPDTDQWILHLSRKNIKELTLNYELHQILFLPHCFYSCLYLTRLELRNLGLYPPRDFKGFRNLLELKLTGVAFMAYKLRVSYMASTTRLADAPPPPKWGYMEAEATFGCTLNRLRVVKIELIGFQPELEFIQFLLASSPFLEKMYIDPEYSKAEKKVALDMAIELIRYYRASPRVDFRYLILRDI</sequence>
<protein>
    <recommendedName>
        <fullName evidence="3">FBD domain-containing protein</fullName>
    </recommendedName>
</protein>
<dbReference type="EMBL" id="QEFC01002726">
    <property type="protein sequence ID" value="KAE9451100.1"/>
    <property type="molecule type" value="Genomic_DNA"/>
</dbReference>
<feature type="non-terminal residue" evidence="1">
    <location>
        <position position="1"/>
    </location>
</feature>
<evidence type="ECO:0000313" key="2">
    <source>
        <dbReference type="Proteomes" id="UP000428333"/>
    </source>
</evidence>
<comment type="caution">
    <text evidence="1">The sequence shown here is derived from an EMBL/GenBank/DDBJ whole genome shotgun (WGS) entry which is preliminary data.</text>
</comment>
<reference evidence="1 2" key="1">
    <citation type="journal article" date="2019" name="Genome Biol. Evol.">
        <title>The Rhododendron genome and chromosomal organization provide insight into shared whole-genome duplications across the heath family (Ericaceae).</title>
        <authorList>
            <person name="Soza V.L."/>
            <person name="Lindsley D."/>
            <person name="Waalkes A."/>
            <person name="Ramage E."/>
            <person name="Patwardhan R.P."/>
            <person name="Burton J.N."/>
            <person name="Adey A."/>
            <person name="Kumar A."/>
            <person name="Qiu R."/>
            <person name="Shendure J."/>
            <person name="Hall B."/>
        </authorList>
    </citation>
    <scope>NUCLEOTIDE SEQUENCE [LARGE SCALE GENOMIC DNA]</scope>
    <source>
        <strain evidence="1">RSF 1966-606</strain>
    </source>
</reference>
<evidence type="ECO:0000313" key="1">
    <source>
        <dbReference type="EMBL" id="KAE9451100.1"/>
    </source>
</evidence>
<accession>A0A6A4KZD5</accession>
<proteinExistence type="predicted"/>
<dbReference type="Proteomes" id="UP000428333">
    <property type="component" value="Linkage Group LG10"/>
</dbReference>
<evidence type="ECO:0008006" key="3">
    <source>
        <dbReference type="Google" id="ProtNLM"/>
    </source>
</evidence>
<gene>
    <name evidence="1" type="ORF">C3L33_17007</name>
</gene>
<organism evidence="1 2">
    <name type="scientific">Rhododendron williamsianum</name>
    <dbReference type="NCBI Taxonomy" id="262921"/>
    <lineage>
        <taxon>Eukaryota</taxon>
        <taxon>Viridiplantae</taxon>
        <taxon>Streptophyta</taxon>
        <taxon>Embryophyta</taxon>
        <taxon>Tracheophyta</taxon>
        <taxon>Spermatophyta</taxon>
        <taxon>Magnoliopsida</taxon>
        <taxon>eudicotyledons</taxon>
        <taxon>Gunneridae</taxon>
        <taxon>Pentapetalae</taxon>
        <taxon>asterids</taxon>
        <taxon>Ericales</taxon>
        <taxon>Ericaceae</taxon>
        <taxon>Ericoideae</taxon>
        <taxon>Rhodoreae</taxon>
        <taxon>Rhododendron</taxon>
    </lineage>
</organism>
<dbReference type="OrthoDB" id="1722980at2759"/>
<name>A0A6A4KZD5_9ERIC</name>
<dbReference type="AlphaFoldDB" id="A0A6A4KZD5"/>